<keyword evidence="2" id="KW-1185">Reference proteome</keyword>
<sequence length="75" mass="8687">MAEVDFSPLIQEQYDLVVLKDSRNLIQHVMDTIASPEYQTQLSQLKGYDLHLSGKLYMKSNQNQISVHRKSGFLF</sequence>
<evidence type="ECO:0000313" key="1">
    <source>
        <dbReference type="EMBL" id="MDN4524625.1"/>
    </source>
</evidence>
<organism evidence="1 2">
    <name type="scientific">Fictibacillus fluitans</name>
    <dbReference type="NCBI Taxonomy" id="3058422"/>
    <lineage>
        <taxon>Bacteria</taxon>
        <taxon>Bacillati</taxon>
        <taxon>Bacillota</taxon>
        <taxon>Bacilli</taxon>
        <taxon>Bacillales</taxon>
        <taxon>Fictibacillaceae</taxon>
        <taxon>Fictibacillus</taxon>
    </lineage>
</organism>
<protein>
    <submittedName>
        <fullName evidence="1">Uncharacterized protein</fullName>
    </submittedName>
</protein>
<comment type="caution">
    <text evidence="1">The sequence shown here is derived from an EMBL/GenBank/DDBJ whole genome shotgun (WGS) entry which is preliminary data.</text>
</comment>
<gene>
    <name evidence="1" type="ORF">QYB97_09075</name>
</gene>
<dbReference type="Proteomes" id="UP001172721">
    <property type="component" value="Unassembled WGS sequence"/>
</dbReference>
<dbReference type="PANTHER" id="PTHR38431:SF1">
    <property type="entry name" value="BLL2305 PROTEIN"/>
    <property type="match status" value="1"/>
</dbReference>
<proteinExistence type="predicted"/>
<accession>A0ABT8HV19</accession>
<reference evidence="1" key="1">
    <citation type="submission" date="2023-07" db="EMBL/GenBank/DDBJ databases">
        <title>Fictibacillus sp. isolated from freshwater pond.</title>
        <authorList>
            <person name="Kirdat K."/>
            <person name="Bhat A."/>
            <person name="Mourya A."/>
            <person name="Yadav A."/>
        </authorList>
    </citation>
    <scope>NUCLEOTIDE SEQUENCE</scope>
    <source>
        <strain evidence="1">NE201</strain>
    </source>
</reference>
<evidence type="ECO:0000313" key="2">
    <source>
        <dbReference type="Proteomes" id="UP001172721"/>
    </source>
</evidence>
<dbReference type="PANTHER" id="PTHR38431">
    <property type="entry name" value="BLL2305 PROTEIN"/>
    <property type="match status" value="1"/>
</dbReference>
<dbReference type="EMBL" id="JAUHTR010000003">
    <property type="protein sequence ID" value="MDN4524625.1"/>
    <property type="molecule type" value="Genomic_DNA"/>
</dbReference>
<name>A0ABT8HV19_9BACL</name>